<keyword evidence="11" id="KW-0812">Transmembrane</keyword>
<keyword evidence="11" id="KW-1133">Transmembrane helix</keyword>
<evidence type="ECO:0000256" key="6">
    <source>
        <dbReference type="ARBA" id="ARBA00023086"/>
    </source>
</evidence>
<keyword evidence="11" id="KW-0472">Membrane</keyword>
<dbReference type="GO" id="GO:0019029">
    <property type="term" value="C:helical viral capsid"/>
    <property type="evidence" value="ECO:0007669"/>
    <property type="project" value="UniProtKB-KW"/>
</dbReference>
<evidence type="ECO:0000256" key="1">
    <source>
        <dbReference type="ARBA" id="ARBA00007642"/>
    </source>
</evidence>
<reference evidence="12" key="1">
    <citation type="submission" date="2021-11" db="EMBL/GenBank/DDBJ databases">
        <authorList>
            <person name="Li C.-X."/>
        </authorList>
    </citation>
    <scope>NUCLEOTIDE SEQUENCE</scope>
    <source>
        <strain evidence="12">SX04S/DB/2018</strain>
    </source>
</reference>
<evidence type="ECO:0000256" key="3">
    <source>
        <dbReference type="ARBA" id="ARBA00022561"/>
    </source>
</evidence>
<dbReference type="GO" id="GO:0003723">
    <property type="term" value="F:RNA binding"/>
    <property type="evidence" value="ECO:0007669"/>
    <property type="project" value="UniProtKB-KW"/>
</dbReference>
<evidence type="ECO:0000313" key="12">
    <source>
        <dbReference type="EMBL" id="UWK09076.1"/>
    </source>
</evidence>
<dbReference type="GO" id="GO:1990904">
    <property type="term" value="C:ribonucleoprotein complex"/>
    <property type="evidence" value="ECO:0007669"/>
    <property type="project" value="UniProtKB-KW"/>
</dbReference>
<dbReference type="InterPro" id="IPR002021">
    <property type="entry name" value="Paramyx_ncap"/>
</dbReference>
<evidence type="ECO:0000256" key="8">
    <source>
        <dbReference type="ARBA" id="ARBA00023274"/>
    </source>
</evidence>
<evidence type="ECO:0000256" key="10">
    <source>
        <dbReference type="SAM" id="MobiDB-lite"/>
    </source>
</evidence>
<proteinExistence type="inferred from homology"/>
<keyword evidence="3 9" id="KW-0167">Capsid protein</keyword>
<evidence type="ECO:0000256" key="2">
    <source>
        <dbReference type="ARBA" id="ARBA00022497"/>
    </source>
</evidence>
<reference evidence="12" key="2">
    <citation type="journal article" date="2022" name="Zool. Res.">
        <title>Novel astrovirus and paramyxovirus in Mongolian gerbils (Meriones unguiculatus) from China.</title>
        <authorList>
            <person name="Nie S.M."/>
            <person name="Li J."/>
            <person name="Wang Y.T."/>
            <person name="An C.H."/>
            <person name="Zhou H."/>
            <person name="Xu L."/>
            <person name="Sun Y.X."/>
            <person name="Chang W.H."/>
            <person name="Li C.X."/>
            <person name="Shi W.F."/>
        </authorList>
    </citation>
    <scope>NUCLEOTIDE SEQUENCE</scope>
    <source>
        <strain evidence="12">SX04S/DB/2018</strain>
    </source>
</reference>
<dbReference type="GO" id="GO:0005198">
    <property type="term" value="F:structural molecule activity"/>
    <property type="evidence" value="ECO:0007669"/>
    <property type="project" value="InterPro"/>
</dbReference>
<keyword evidence="8 9" id="KW-0687">Ribonucleoprotein</keyword>
<feature type="transmembrane region" description="Helical" evidence="11">
    <location>
        <begin position="79"/>
        <end position="102"/>
    </location>
</feature>
<dbReference type="Pfam" id="PF00973">
    <property type="entry name" value="Paramyxo_ncap"/>
    <property type="match status" value="1"/>
</dbReference>
<keyword evidence="2 9" id="KW-1139">Helical capsid protein</keyword>
<keyword evidence="4 9" id="KW-0946">Virion</keyword>
<evidence type="ECO:0000256" key="4">
    <source>
        <dbReference type="ARBA" id="ARBA00022844"/>
    </source>
</evidence>
<sequence length="559" mass="62423">MTNKDLGVTSPTFRVGISYSKMGDLNNVLSEFRSFKNNPPKRGALSSALQGFKRNVIVLVPVMKDSMQRFHFMTMCLRLAWSVRSSAAFITGSFLSLLSLFAENPGAMLRSLLRDPDVEVQIAEVAEVSNTEVKLVARGRDMEKFEQEIIRMAEGGPSQGSSGHPFVISDYGSIIPRSTEDLQLAIQTVTAQIWILLTKAVTASDTARESEARRWVKYEQQRRADADYKLNDNWLAYARARIASDLTVRRYMVEILIDANKAAPPKARILELICDIGNYVSEAGLAGFFLTIKYGIETKYPALALNELQADLATVLSLMKCYVNLGERAPYMVILEDSIQTRFSPGSYPLLWSYAMGVGTMLDRAVNNLNYSRNYLEHSFYNLGVGMVEKMEGSVNRKVADELGLTPDQINQIKDLMRQETDQTSGGPKGGPRSGQQTSKFVPDQADDIVPSDDTSYDIDPEFQPRSSRSILESDLKQLDLERSKNPYTPLREKINESEFADKGKPARNSDKAKTQLTEILKNKKNRQKKDLTQPSTSDDKLIISSAADQSNDLAVINN</sequence>
<protein>
    <recommendedName>
        <fullName evidence="9">Nucleocapsid</fullName>
    </recommendedName>
    <alternativeName>
        <fullName evidence="9">Nucleocapsid protein</fullName>
    </alternativeName>
</protein>
<keyword evidence="7 9" id="KW-1035">Host cytoplasm</keyword>
<gene>
    <name evidence="12" type="primary">N</name>
</gene>
<dbReference type="GO" id="GO:0030430">
    <property type="term" value="C:host cell cytoplasm"/>
    <property type="evidence" value="ECO:0007669"/>
    <property type="project" value="UniProtKB-SubCell"/>
</dbReference>
<dbReference type="EMBL" id="OL409127">
    <property type="protein sequence ID" value="UWK09076.1"/>
    <property type="molecule type" value="Viral_cRNA"/>
</dbReference>
<organism evidence="12">
    <name type="scientific">Gerbil paramyxovirus</name>
    <dbReference type="NCBI Taxonomy" id="2942127"/>
    <lineage>
        <taxon>Viruses</taxon>
        <taxon>Riboviria</taxon>
        <taxon>Orthornavirae</taxon>
        <taxon>Negarnaviricota</taxon>
        <taxon>Haploviricotina</taxon>
        <taxon>Monjiviricetes</taxon>
        <taxon>Mononegavirales</taxon>
        <taxon>Paramyxoviridae</taxon>
        <taxon>Orthoparamyxovirinae</taxon>
        <taxon>Jeilongvirus</taxon>
        <taxon>Jeilongvirus merionis</taxon>
    </lineage>
</organism>
<evidence type="ECO:0000256" key="9">
    <source>
        <dbReference type="RuleBase" id="RU361245"/>
    </source>
</evidence>
<evidence type="ECO:0000256" key="11">
    <source>
        <dbReference type="SAM" id="Phobius"/>
    </source>
</evidence>
<keyword evidence="5 9" id="KW-0694">RNA-binding</keyword>
<comment type="similarity">
    <text evidence="1 9">Belongs to the paramyxoviruses nucleocapsid family.</text>
</comment>
<keyword evidence="6 9" id="KW-0543">Viral nucleoprotein</keyword>
<comment type="function">
    <text evidence="9">Forms the helical nucleocapsid (NC), protecting the genome from nucleases.</text>
</comment>
<comment type="subunit">
    <text evidence="9">Homomultimer; forms the nucleocapsid. Binds to the viral genomic RNA. N0 interacts with the phosphoprotein (via N-terminus); this interaction allows P to chaperon N0 to avoid N polymerization before encapsidation. Interacts as N-RNA template with the phosphoprotein (via C-terminus); this interaction positions the polymerase on the template.</text>
</comment>
<feature type="compositionally biased region" description="Basic and acidic residues" evidence="10">
    <location>
        <begin position="472"/>
        <end position="514"/>
    </location>
</feature>
<feature type="compositionally biased region" description="Acidic residues" evidence="10">
    <location>
        <begin position="445"/>
        <end position="461"/>
    </location>
</feature>
<dbReference type="GO" id="GO:0019013">
    <property type="term" value="C:viral nucleocapsid"/>
    <property type="evidence" value="ECO:0007669"/>
    <property type="project" value="UniProtKB-KW"/>
</dbReference>
<comment type="subcellular location">
    <subcellularLocation>
        <location evidence="9">Virion</location>
    </subcellularLocation>
    <subcellularLocation>
        <location evidence="9">Host cytoplasm</location>
    </subcellularLocation>
</comment>
<feature type="region of interest" description="Disordered" evidence="10">
    <location>
        <begin position="418"/>
        <end position="544"/>
    </location>
</feature>
<name>A0A977IVN9_9MONO</name>
<evidence type="ECO:0000256" key="7">
    <source>
        <dbReference type="ARBA" id="ARBA00023200"/>
    </source>
</evidence>
<accession>A0A977IVN9</accession>
<evidence type="ECO:0000256" key="5">
    <source>
        <dbReference type="ARBA" id="ARBA00022884"/>
    </source>
</evidence>